<protein>
    <submittedName>
        <fullName evidence="8">Desulfoferrodoxin FeS4 iron-binding domain-containing protein</fullName>
    </submittedName>
</protein>
<dbReference type="GeneID" id="24787012"/>
<dbReference type="AlphaFoldDB" id="A0A0X3BHS7"/>
<dbReference type="GO" id="GO:0005506">
    <property type="term" value="F:iron ion binding"/>
    <property type="evidence" value="ECO:0007669"/>
    <property type="project" value="InterPro"/>
</dbReference>
<evidence type="ECO:0000313" key="9">
    <source>
        <dbReference type="Proteomes" id="UP000069850"/>
    </source>
</evidence>
<dbReference type="NCBIfam" id="TIGR00319">
    <property type="entry name" value="desulf_FeS4"/>
    <property type="match status" value="1"/>
</dbReference>
<keyword evidence="2 5" id="KW-0479">Metal-binding</keyword>
<dbReference type="Gene3D" id="2.20.28.100">
    <property type="entry name" value="Desulphoferrodoxin, N-terminal domain"/>
    <property type="match status" value="1"/>
</dbReference>
<feature type="binding site" evidence="5">
    <location>
        <position position="33"/>
    </location>
    <ligand>
        <name>Fe cation</name>
        <dbReference type="ChEBI" id="CHEBI:24875"/>
    </ligand>
</feature>
<organism evidence="7 9">
    <name type="scientific">Methanoculleus bourgensis</name>
    <dbReference type="NCBI Taxonomy" id="83986"/>
    <lineage>
        <taxon>Archaea</taxon>
        <taxon>Methanobacteriati</taxon>
        <taxon>Methanobacteriota</taxon>
        <taxon>Stenosarchaea group</taxon>
        <taxon>Methanomicrobia</taxon>
        <taxon>Methanomicrobiales</taxon>
        <taxon>Methanomicrobiaceae</taxon>
        <taxon>Methanoculleus</taxon>
    </lineage>
</organism>
<dbReference type="EMBL" id="LT158599">
    <property type="protein sequence ID" value="CVK31340.1"/>
    <property type="molecule type" value="Genomic_DNA"/>
</dbReference>
<gene>
    <name evidence="8" type="ORF">HQQ74_01215</name>
    <name evidence="7" type="ORF">MMAB1_0123</name>
</gene>
<evidence type="ECO:0000256" key="5">
    <source>
        <dbReference type="PIRSR" id="PIRSR000075-1"/>
    </source>
</evidence>
<evidence type="ECO:0000256" key="3">
    <source>
        <dbReference type="ARBA" id="ARBA00022982"/>
    </source>
</evidence>
<dbReference type="InterPro" id="IPR004462">
    <property type="entry name" value="Desulfoferrodoxin_N"/>
</dbReference>
<dbReference type="SUPFAM" id="SSF57802">
    <property type="entry name" value="Rubredoxin-like"/>
    <property type="match status" value="1"/>
</dbReference>
<evidence type="ECO:0000256" key="1">
    <source>
        <dbReference type="ARBA" id="ARBA00022448"/>
    </source>
</evidence>
<evidence type="ECO:0000259" key="6">
    <source>
        <dbReference type="Pfam" id="PF06397"/>
    </source>
</evidence>
<dbReference type="EMBL" id="JABMJE010000008">
    <property type="protein sequence ID" value="NQS77332.1"/>
    <property type="molecule type" value="Genomic_DNA"/>
</dbReference>
<dbReference type="Proteomes" id="UP000737555">
    <property type="component" value="Unassembled WGS sequence"/>
</dbReference>
<evidence type="ECO:0000256" key="4">
    <source>
        <dbReference type="ARBA" id="ARBA00023004"/>
    </source>
</evidence>
<dbReference type="RefSeq" id="WP_048104373.1">
    <property type="nucleotide sequence ID" value="NZ_BSDU01000001.1"/>
</dbReference>
<dbReference type="CDD" id="cd00974">
    <property type="entry name" value="DSRD"/>
    <property type="match status" value="1"/>
</dbReference>
<sequence>MVNVSAEGQVYTCEICGNVVKVLEVGGGELVCCGEPMVLEE</sequence>
<keyword evidence="3" id="KW-0249">Electron transport</keyword>
<dbReference type="Proteomes" id="UP000069850">
    <property type="component" value="Chromosome 1"/>
</dbReference>
<keyword evidence="1" id="KW-0813">Transport</keyword>
<feature type="binding site" evidence="5">
    <location>
        <position position="32"/>
    </location>
    <ligand>
        <name>Fe cation</name>
        <dbReference type="ChEBI" id="CHEBI:24875"/>
    </ligand>
</feature>
<dbReference type="InterPro" id="IPR012002">
    <property type="entry name" value="Desulforedoxin"/>
</dbReference>
<dbReference type="KEGG" id="mema:MMAB1_0123"/>
<feature type="binding site" evidence="5">
    <location>
        <position position="16"/>
    </location>
    <ligand>
        <name>Fe cation</name>
        <dbReference type="ChEBI" id="CHEBI:24875"/>
    </ligand>
</feature>
<feature type="binding site" evidence="5">
    <location>
        <position position="13"/>
    </location>
    <ligand>
        <name>Fe cation</name>
        <dbReference type="ChEBI" id="CHEBI:24875"/>
    </ligand>
</feature>
<evidence type="ECO:0000313" key="8">
    <source>
        <dbReference type="EMBL" id="NQS77332.1"/>
    </source>
</evidence>
<accession>A0A0X3BHS7</accession>
<dbReference type="InterPro" id="IPR038094">
    <property type="entry name" value="Desulfoferrodoxin_N_sf"/>
</dbReference>
<dbReference type="PIRSF" id="PIRSF000075">
    <property type="entry name" value="Desulforedoxin"/>
    <property type="match status" value="1"/>
</dbReference>
<reference evidence="7 9" key="1">
    <citation type="submission" date="2016-01" db="EMBL/GenBank/DDBJ databases">
        <authorList>
            <person name="Manzoor S."/>
        </authorList>
    </citation>
    <scope>NUCLEOTIDE SEQUENCE [LARGE SCALE GENOMIC DNA]</scope>
    <source>
        <strain evidence="7">Methanoculleus sp MAB1</strain>
    </source>
</reference>
<proteinExistence type="predicted"/>
<evidence type="ECO:0000313" key="7">
    <source>
        <dbReference type="EMBL" id="CVK31340.1"/>
    </source>
</evidence>
<dbReference type="Pfam" id="PF06397">
    <property type="entry name" value="Desulfoferrod_N"/>
    <property type="match status" value="1"/>
</dbReference>
<reference evidence="8" key="2">
    <citation type="submission" date="2020-05" db="EMBL/GenBank/DDBJ databases">
        <title>The first insight into the ecology of ammonia-tolerant syntrophic propionate oxidizing bacteria.</title>
        <authorList>
            <person name="Singh A."/>
            <person name="Schnurer A."/>
            <person name="Westerholm M."/>
        </authorList>
    </citation>
    <scope>NUCLEOTIDE SEQUENCE</scope>
    <source>
        <strain evidence="8">MAG54</strain>
    </source>
</reference>
<name>A0A0X3BHS7_9EURY</name>
<comment type="cofactor">
    <cofactor evidence="5">
        <name>Fe cation</name>
        <dbReference type="ChEBI" id="CHEBI:24875"/>
    </cofactor>
    <text evidence="5">Binds 2 irons ions per subunit via 4 cysteine residues per iron.</text>
</comment>
<evidence type="ECO:0000256" key="2">
    <source>
        <dbReference type="ARBA" id="ARBA00022723"/>
    </source>
</evidence>
<dbReference type="GeneID" id="27136256"/>
<feature type="domain" description="Desulfoferrodoxin N-terminal" evidence="6">
    <location>
        <begin position="6"/>
        <end position="39"/>
    </location>
</feature>
<keyword evidence="4 5" id="KW-0408">Iron</keyword>